<protein>
    <submittedName>
        <fullName evidence="4">TetR/AcrR family transcriptional regulator</fullName>
    </submittedName>
</protein>
<feature type="DNA-binding region" description="H-T-H motif" evidence="2">
    <location>
        <begin position="43"/>
        <end position="62"/>
    </location>
</feature>
<dbReference type="Pfam" id="PF00440">
    <property type="entry name" value="TetR_N"/>
    <property type="match status" value="1"/>
</dbReference>
<dbReference type="PANTHER" id="PTHR30055:SF235">
    <property type="entry name" value="TRANSCRIPTIONAL REGULATORY PROTEIN"/>
    <property type="match status" value="1"/>
</dbReference>
<evidence type="ECO:0000259" key="3">
    <source>
        <dbReference type="PROSITE" id="PS50977"/>
    </source>
</evidence>
<dbReference type="RefSeq" id="WP_253646473.1">
    <property type="nucleotide sequence ID" value="NZ_BAAAMO010000002.1"/>
</dbReference>
<proteinExistence type="predicted"/>
<evidence type="ECO:0000313" key="4">
    <source>
        <dbReference type="EMBL" id="MFD0925588.1"/>
    </source>
</evidence>
<name>A0ABW3G5Y4_9NOCA</name>
<dbReference type="SUPFAM" id="SSF48498">
    <property type="entry name" value="Tetracyclin repressor-like, C-terminal domain"/>
    <property type="match status" value="1"/>
</dbReference>
<reference evidence="5" key="1">
    <citation type="journal article" date="2019" name="Int. J. Syst. Evol. Microbiol.">
        <title>The Global Catalogue of Microorganisms (GCM) 10K type strain sequencing project: providing services to taxonomists for standard genome sequencing and annotation.</title>
        <authorList>
            <consortium name="The Broad Institute Genomics Platform"/>
            <consortium name="The Broad Institute Genome Sequencing Center for Infectious Disease"/>
            <person name="Wu L."/>
            <person name="Ma J."/>
        </authorList>
    </citation>
    <scope>NUCLEOTIDE SEQUENCE [LARGE SCALE GENOMIC DNA]</scope>
    <source>
        <strain evidence="5">CCUG 50873</strain>
    </source>
</reference>
<feature type="domain" description="HTH tetR-type" evidence="3">
    <location>
        <begin position="20"/>
        <end position="80"/>
    </location>
</feature>
<dbReference type="InterPro" id="IPR050109">
    <property type="entry name" value="HTH-type_TetR-like_transc_reg"/>
</dbReference>
<dbReference type="EMBL" id="JBHTIL010000001">
    <property type="protein sequence ID" value="MFD0925588.1"/>
    <property type="molecule type" value="Genomic_DNA"/>
</dbReference>
<accession>A0ABW3G5Y4</accession>
<gene>
    <name evidence="4" type="ORF">ACFQ04_07535</name>
</gene>
<comment type="caution">
    <text evidence="4">The sequence shown here is derived from an EMBL/GenBank/DDBJ whole genome shotgun (WGS) entry which is preliminary data.</text>
</comment>
<dbReference type="InterPro" id="IPR036271">
    <property type="entry name" value="Tet_transcr_reg_TetR-rel_C_sf"/>
</dbReference>
<keyword evidence="1 2" id="KW-0238">DNA-binding</keyword>
<dbReference type="Proteomes" id="UP001597068">
    <property type="component" value="Unassembled WGS sequence"/>
</dbReference>
<dbReference type="Pfam" id="PF17939">
    <property type="entry name" value="TetR_C_30"/>
    <property type="match status" value="1"/>
</dbReference>
<sequence length="228" mass="25477">MGIPAADDTTPPPPSRTAHTELQTRLLDAAEELFALRGYFGVSVRDITDHAQTRLAAVSDQFGGKEPLFRAVLIRRIQPLNEDRRTRLAAMPTRGARTRRLLALIDAFTEPMRDRAGDPGWDNYFRLIAQFANAPYPIGRPGVGDFNAIAAEFITHLHTLFPDADNAAVHDAYLHLVAATMHTYSNNMRIDSLTAGRMHTRDKDERHRALRLFVEGGITRLATREPPT</sequence>
<dbReference type="PROSITE" id="PS50977">
    <property type="entry name" value="HTH_TETR_2"/>
    <property type="match status" value="1"/>
</dbReference>
<dbReference type="SUPFAM" id="SSF46689">
    <property type="entry name" value="Homeodomain-like"/>
    <property type="match status" value="1"/>
</dbReference>
<dbReference type="PANTHER" id="PTHR30055">
    <property type="entry name" value="HTH-TYPE TRANSCRIPTIONAL REGULATOR RUTR"/>
    <property type="match status" value="1"/>
</dbReference>
<evidence type="ECO:0000256" key="2">
    <source>
        <dbReference type="PROSITE-ProRule" id="PRU00335"/>
    </source>
</evidence>
<dbReference type="Gene3D" id="1.10.357.10">
    <property type="entry name" value="Tetracycline Repressor, domain 2"/>
    <property type="match status" value="1"/>
</dbReference>
<evidence type="ECO:0000256" key="1">
    <source>
        <dbReference type="ARBA" id="ARBA00023125"/>
    </source>
</evidence>
<dbReference type="InterPro" id="IPR009057">
    <property type="entry name" value="Homeodomain-like_sf"/>
</dbReference>
<dbReference type="InterPro" id="IPR041586">
    <property type="entry name" value="PsrA_TetR_C"/>
</dbReference>
<dbReference type="InterPro" id="IPR001647">
    <property type="entry name" value="HTH_TetR"/>
</dbReference>
<keyword evidence="5" id="KW-1185">Reference proteome</keyword>
<evidence type="ECO:0000313" key="5">
    <source>
        <dbReference type="Proteomes" id="UP001597068"/>
    </source>
</evidence>
<organism evidence="4 5">
    <name type="scientific">Williamsia deligens</name>
    <dbReference type="NCBI Taxonomy" id="321325"/>
    <lineage>
        <taxon>Bacteria</taxon>
        <taxon>Bacillati</taxon>
        <taxon>Actinomycetota</taxon>
        <taxon>Actinomycetes</taxon>
        <taxon>Mycobacteriales</taxon>
        <taxon>Nocardiaceae</taxon>
        <taxon>Williamsia</taxon>
    </lineage>
</organism>